<dbReference type="RefSeq" id="WP_096724576.1">
    <property type="nucleotide sequence ID" value="NZ_MTZV01000006.1"/>
</dbReference>
<comment type="caution">
    <text evidence="5">The sequence shown here is derived from an EMBL/GenBank/DDBJ whole genome shotgun (WGS) entry which is preliminary data.</text>
</comment>
<evidence type="ECO:0000256" key="2">
    <source>
        <dbReference type="ARBA" id="ARBA00023125"/>
    </source>
</evidence>
<dbReference type="EMBL" id="MTZV01000006">
    <property type="protein sequence ID" value="PCE22660.1"/>
    <property type="molecule type" value="Genomic_DNA"/>
</dbReference>
<dbReference type="Gene3D" id="3.30.450.80">
    <property type="entry name" value="Transcription factor LuxR-like, autoinducer-binding domain"/>
    <property type="match status" value="1"/>
</dbReference>
<gene>
    <name evidence="5" type="ORF">BWP39_23560</name>
</gene>
<dbReference type="InterPro" id="IPR005143">
    <property type="entry name" value="TF_LuxR_autoind-bd_dom"/>
</dbReference>
<evidence type="ECO:0000313" key="5">
    <source>
        <dbReference type="EMBL" id="PCE22660.1"/>
    </source>
</evidence>
<dbReference type="SUPFAM" id="SSF75516">
    <property type="entry name" value="Pheromone-binding domain of LuxR-like quorum-sensing transcription factors"/>
    <property type="match status" value="1"/>
</dbReference>
<dbReference type="Pfam" id="PF03472">
    <property type="entry name" value="Autoind_bind"/>
    <property type="match status" value="1"/>
</dbReference>
<keyword evidence="2" id="KW-0238">DNA-binding</keyword>
<protein>
    <recommendedName>
        <fullName evidence="4">Transcription factor LuxR-like autoinducer-binding domain-containing protein</fullName>
    </recommendedName>
</protein>
<proteinExistence type="predicted"/>
<evidence type="ECO:0000259" key="4">
    <source>
        <dbReference type="Pfam" id="PF03472"/>
    </source>
</evidence>
<feature type="domain" description="Transcription factor LuxR-like autoinducer-binding" evidence="4">
    <location>
        <begin position="115"/>
        <end position="254"/>
    </location>
</feature>
<sequence length="337" mass="38100">MKLDVWPESESDRRLVQTREVLVNDGRVALCLIDCEDNGLLLERVFIDRDGARTIQRLDAGNEIQLMAFLQSDPYIDLLRDSYNRVLTTIRSVGQPSVPVAALPAHVSECRDELEVLALMRSICASNGGMECLYRWITVGEQDMVIESHVILAHCHPAWTQSYVHNHWVLNDPAVDYARHETAPLRGSDIKPYRDEHWLAQKAGVYGLNSNVFFPAHRRRDPMFGLLHVSSHMPSPEGEDLIWQNRQNLRGLAAELLEWRVMQLRQTAAQQFPLSTPEVVALRVIRRGGSAAHVAHELSITEREAYRLFRQINVKMGCGHIRVSAGAAQTYGLLGSI</sequence>
<dbReference type="InterPro" id="IPR036693">
    <property type="entry name" value="TF_LuxR_autoind-bd_dom_sf"/>
</dbReference>
<keyword evidence="1" id="KW-0805">Transcription regulation</keyword>
<dbReference type="OrthoDB" id="9774661at2"/>
<evidence type="ECO:0000256" key="3">
    <source>
        <dbReference type="ARBA" id="ARBA00023163"/>
    </source>
</evidence>
<dbReference type="Proteomes" id="UP000218022">
    <property type="component" value="Unassembled WGS sequence"/>
</dbReference>
<dbReference type="GO" id="GO:0003677">
    <property type="term" value="F:DNA binding"/>
    <property type="evidence" value="ECO:0007669"/>
    <property type="project" value="UniProtKB-KW"/>
</dbReference>
<name>A0A2A4EQH5_9BURK</name>
<evidence type="ECO:0000256" key="1">
    <source>
        <dbReference type="ARBA" id="ARBA00023015"/>
    </source>
</evidence>
<accession>A0A2A4EQH5</accession>
<evidence type="ECO:0000313" key="6">
    <source>
        <dbReference type="Proteomes" id="UP000218022"/>
    </source>
</evidence>
<reference evidence="5 6" key="1">
    <citation type="submission" date="2017-01" db="EMBL/GenBank/DDBJ databases">
        <title>Whole-Genome Shotgun Sequencing of Two beta-Proteobacterial Species in Search of the Bulgecin Biosynthetic Cluster.</title>
        <authorList>
            <person name="Horsman M.E."/>
            <person name="Marous D.R."/>
            <person name="Li R."/>
            <person name="Oliver R.A."/>
            <person name="Byun B."/>
            <person name="Emrich S.J."/>
            <person name="Boggess B."/>
            <person name="Townsend C.A."/>
            <person name="Mobashery S."/>
        </authorList>
    </citation>
    <scope>NUCLEOTIDE SEQUENCE [LARGE SCALE GENOMIC DNA]</scope>
    <source>
        <strain evidence="5 6">ATCC 31363</strain>
    </source>
</reference>
<organism evidence="5 6">
    <name type="scientific">Paraburkholderia acidicola</name>
    <dbReference type="NCBI Taxonomy" id="1912599"/>
    <lineage>
        <taxon>Bacteria</taxon>
        <taxon>Pseudomonadati</taxon>
        <taxon>Pseudomonadota</taxon>
        <taxon>Betaproteobacteria</taxon>
        <taxon>Burkholderiales</taxon>
        <taxon>Burkholderiaceae</taxon>
        <taxon>Paraburkholderia</taxon>
    </lineage>
</organism>
<dbReference type="AlphaFoldDB" id="A0A2A4EQH5"/>
<keyword evidence="3" id="KW-0804">Transcription</keyword>